<evidence type="ECO:0000313" key="3">
    <source>
        <dbReference type="Proteomes" id="UP001056429"/>
    </source>
</evidence>
<organism evidence="2 3">
    <name type="scientific">Oceanirhabdus seepicola</name>
    <dbReference type="NCBI Taxonomy" id="2828781"/>
    <lineage>
        <taxon>Bacteria</taxon>
        <taxon>Bacillati</taxon>
        <taxon>Bacillota</taxon>
        <taxon>Clostridia</taxon>
        <taxon>Eubacteriales</taxon>
        <taxon>Clostridiaceae</taxon>
        <taxon>Oceanirhabdus</taxon>
    </lineage>
</organism>
<comment type="caution">
    <text evidence="2">The sequence shown here is derived from an EMBL/GenBank/DDBJ whole genome shotgun (WGS) entry which is preliminary data.</text>
</comment>
<dbReference type="GO" id="GO:0016747">
    <property type="term" value="F:acyltransferase activity, transferring groups other than amino-acyl groups"/>
    <property type="evidence" value="ECO:0007669"/>
    <property type="project" value="InterPro"/>
</dbReference>
<dbReference type="RefSeq" id="WP_250857870.1">
    <property type="nucleotide sequence ID" value="NZ_JAGSOJ010000001.1"/>
</dbReference>
<name>A0A9J6NY78_9CLOT</name>
<keyword evidence="3" id="KW-1185">Reference proteome</keyword>
<evidence type="ECO:0000313" key="2">
    <source>
        <dbReference type="EMBL" id="MCM1989004.1"/>
    </source>
</evidence>
<dbReference type="Proteomes" id="UP001056429">
    <property type="component" value="Unassembled WGS sequence"/>
</dbReference>
<reference evidence="2" key="2">
    <citation type="submission" date="2021-04" db="EMBL/GenBank/DDBJ databases">
        <authorList>
            <person name="Dong X."/>
        </authorList>
    </citation>
    <scope>NUCLEOTIDE SEQUENCE</scope>
    <source>
        <strain evidence="2">ZWT</strain>
    </source>
</reference>
<proteinExistence type="predicted"/>
<dbReference type="Pfam" id="PF13302">
    <property type="entry name" value="Acetyltransf_3"/>
    <property type="match status" value="1"/>
</dbReference>
<sequence>MKFKFVPMNLEYAQEMIQNWKYDGEYHIYDYKNEEEFLLEKETWGLGKFAVLNEEDKLIGELNIEFFKEGEEDSEDEGYVEHEVVKNNPQNIYEMWMGWGLNPKLCGKGHGKKFVSQCIDFAVKEYDYKGEFVRCGVAAFNERAIKVYERVGFETFHIHEGEIANEKFKIYHMRKKLI</sequence>
<protein>
    <submittedName>
        <fullName evidence="2">GNAT family N-acetyltransferase</fullName>
    </submittedName>
</protein>
<accession>A0A9J6NY78</accession>
<dbReference type="Gene3D" id="3.40.630.30">
    <property type="match status" value="1"/>
</dbReference>
<dbReference type="PROSITE" id="PS51186">
    <property type="entry name" value="GNAT"/>
    <property type="match status" value="1"/>
</dbReference>
<reference evidence="2" key="1">
    <citation type="journal article" date="2021" name="mSystems">
        <title>Bacteria and Archaea Synergistically Convert Glycine Betaine to Biogenic Methane in the Formosa Cold Seep of the South China Sea.</title>
        <authorList>
            <person name="Li L."/>
            <person name="Zhang W."/>
            <person name="Zhang S."/>
            <person name="Song L."/>
            <person name="Sun Q."/>
            <person name="Zhang H."/>
            <person name="Xiang H."/>
            <person name="Dong X."/>
        </authorList>
    </citation>
    <scope>NUCLEOTIDE SEQUENCE</scope>
    <source>
        <strain evidence="2">ZWT</strain>
    </source>
</reference>
<feature type="domain" description="N-acetyltransferase" evidence="1">
    <location>
        <begin position="3"/>
        <end position="178"/>
    </location>
</feature>
<dbReference type="EMBL" id="JAGSOJ010000001">
    <property type="protein sequence ID" value="MCM1989004.1"/>
    <property type="molecule type" value="Genomic_DNA"/>
</dbReference>
<evidence type="ECO:0000259" key="1">
    <source>
        <dbReference type="PROSITE" id="PS51186"/>
    </source>
</evidence>
<dbReference type="InterPro" id="IPR000182">
    <property type="entry name" value="GNAT_dom"/>
</dbReference>
<dbReference type="AlphaFoldDB" id="A0A9J6NY78"/>
<gene>
    <name evidence="2" type="ORF">KDK92_04565</name>
</gene>
<dbReference type="InterPro" id="IPR016181">
    <property type="entry name" value="Acyl_CoA_acyltransferase"/>
</dbReference>
<dbReference type="SUPFAM" id="SSF55729">
    <property type="entry name" value="Acyl-CoA N-acyltransferases (Nat)"/>
    <property type="match status" value="1"/>
</dbReference>